<dbReference type="EMBL" id="CAJPVJ010006990">
    <property type="protein sequence ID" value="CAG2170892.1"/>
    <property type="molecule type" value="Genomic_DNA"/>
</dbReference>
<keyword evidence="3" id="KW-1185">Reference proteome</keyword>
<dbReference type="Proteomes" id="UP000728032">
    <property type="component" value="Unassembled WGS sequence"/>
</dbReference>
<evidence type="ECO:0000313" key="3">
    <source>
        <dbReference type="Proteomes" id="UP000728032"/>
    </source>
</evidence>
<feature type="domain" description="Peptidase C14 caspase" evidence="1">
    <location>
        <begin position="44"/>
        <end position="195"/>
    </location>
</feature>
<evidence type="ECO:0000313" key="2">
    <source>
        <dbReference type="EMBL" id="CAD7653705.1"/>
    </source>
</evidence>
<reference evidence="2" key="1">
    <citation type="submission" date="2020-11" db="EMBL/GenBank/DDBJ databases">
        <authorList>
            <person name="Tran Van P."/>
        </authorList>
    </citation>
    <scope>NUCLEOTIDE SEQUENCE</scope>
</reference>
<dbReference type="EMBL" id="OC921815">
    <property type="protein sequence ID" value="CAD7653705.1"/>
    <property type="molecule type" value="Genomic_DNA"/>
</dbReference>
<dbReference type="GO" id="GO:0006508">
    <property type="term" value="P:proteolysis"/>
    <property type="evidence" value="ECO:0007669"/>
    <property type="project" value="InterPro"/>
</dbReference>
<dbReference type="SUPFAM" id="SSF52129">
    <property type="entry name" value="Caspase-like"/>
    <property type="match status" value="1"/>
</dbReference>
<evidence type="ECO:0000259" key="1">
    <source>
        <dbReference type="Pfam" id="PF00656"/>
    </source>
</evidence>
<proteinExistence type="predicted"/>
<dbReference type="GO" id="GO:0004197">
    <property type="term" value="F:cysteine-type endopeptidase activity"/>
    <property type="evidence" value="ECO:0007669"/>
    <property type="project" value="InterPro"/>
</dbReference>
<organism evidence="2">
    <name type="scientific">Oppiella nova</name>
    <dbReference type="NCBI Taxonomy" id="334625"/>
    <lineage>
        <taxon>Eukaryota</taxon>
        <taxon>Metazoa</taxon>
        <taxon>Ecdysozoa</taxon>
        <taxon>Arthropoda</taxon>
        <taxon>Chelicerata</taxon>
        <taxon>Arachnida</taxon>
        <taxon>Acari</taxon>
        <taxon>Acariformes</taxon>
        <taxon>Sarcoptiformes</taxon>
        <taxon>Oribatida</taxon>
        <taxon>Brachypylina</taxon>
        <taxon>Oppioidea</taxon>
        <taxon>Oppiidae</taxon>
        <taxon>Oppiella</taxon>
    </lineage>
</organism>
<accession>A0A7R9M792</accession>
<sequence length="206" mass="23617">MNLANTTQLESCESLIRLLNLSIVQLMYRSLCKERSAFTDKEFTGDAVIVMYIGHGEEEHVLIKYGANKVDLDDDIIKFLPEDLKEEVINARTKCKEHVFLFGMSPMDDEHYNKNIGAAYIICSSSEGYEAYYYEFVKGISTTIFGRVFMQCLAQHACTLNLQQLFNKTYADMATISVIEQRPVMRQFNVTKDLYFNPGLPENVDN</sequence>
<dbReference type="AlphaFoldDB" id="A0A7R9M792"/>
<dbReference type="Gene3D" id="3.40.50.1460">
    <property type="match status" value="1"/>
</dbReference>
<dbReference type="InterPro" id="IPR029030">
    <property type="entry name" value="Caspase-like_dom_sf"/>
</dbReference>
<name>A0A7R9M792_9ACAR</name>
<gene>
    <name evidence="2" type="ORF">ONB1V03_LOCUS10358</name>
</gene>
<dbReference type="InterPro" id="IPR011600">
    <property type="entry name" value="Pept_C14_caspase"/>
</dbReference>
<protein>
    <recommendedName>
        <fullName evidence="1">Peptidase C14 caspase domain-containing protein</fullName>
    </recommendedName>
</protein>
<dbReference type="Pfam" id="PF00656">
    <property type="entry name" value="Peptidase_C14"/>
    <property type="match status" value="1"/>
</dbReference>